<accession>A0A0N8H4T6</accession>
<name>A0A0N8H4T6_9HYPO</name>
<evidence type="ECO:0000313" key="3">
    <source>
        <dbReference type="EMBL" id="KPM34276.1"/>
    </source>
</evidence>
<keyword evidence="1" id="KW-0539">Nucleus</keyword>
<dbReference type="InterPro" id="IPR021858">
    <property type="entry name" value="Fun_TF"/>
</dbReference>
<dbReference type="AlphaFoldDB" id="A0A0N8H4T6"/>
<feature type="region of interest" description="Disordered" evidence="2">
    <location>
        <begin position="62"/>
        <end position="109"/>
    </location>
</feature>
<sequence>MSGSNSHHQARLPWMIAHCTASAQVHYQSLTGALPDPSRKPVRDIIEIPSEVDDAFEDDFQYDTEADTGDGSGFPPIPSECLLPHQQPRKQKPPIARIPVPPKPRKRNRGAVTKKLVVAKPKRKDPFIEFARFNAQPWVPYCIRVSPKEVYEVPFLALCMPRFASFRLVFVADPVTFADFSSWVLDRSIVPRSNMWCNYMPVYIGTCHIFRRALLAHVTTCRQHTQFDPRLVGCIVQWTRIASDHLKETLEKPTYELNMVLALSLILTTEKSISSEPVPVDWPKRLYAVTRSLDVSYPSDQPCLSFLPLCKFGTTLSAEIARGIICDQVASSVSSLYYQTKFTWLNIGNINELTQIDEHVGCSREILYILATIPSLIRGGANFFPTLRILYSTSQWWEKSSTEETAAMMFRARTPGMPQHATTEREVMLLMAQAWRLPVDHPAVVYALDGLAECLTLLPLKGYSMKAVPALFAFLLGMLGTSPDHKTAAAQWVELVQQCGVRKNVNRLADILNRVWAGDRMLPYHAQSIKNLDPNAERLPWWDMMLCNMWTKVGIVCLL</sequence>
<evidence type="ECO:0000256" key="2">
    <source>
        <dbReference type="SAM" id="MobiDB-lite"/>
    </source>
</evidence>
<comment type="caution">
    <text evidence="3">The sequence shown here is derived from an EMBL/GenBank/DDBJ whole genome shotgun (WGS) entry which is preliminary data.</text>
</comment>
<proteinExistence type="predicted"/>
<reference evidence="3 4" key="1">
    <citation type="submission" date="2015-09" db="EMBL/GenBank/DDBJ databases">
        <title>Draft genome of a European isolate of the apple canker pathogen Neonectria ditissima.</title>
        <authorList>
            <person name="Gomez-Cortecero A."/>
            <person name="Harrison R.J."/>
            <person name="Armitage A.D."/>
        </authorList>
    </citation>
    <scope>NUCLEOTIDE SEQUENCE [LARGE SCALE GENOMIC DNA]</scope>
    <source>
        <strain evidence="3 4">R09/05</strain>
    </source>
</reference>
<dbReference type="Pfam" id="PF11951">
    <property type="entry name" value="Fungal_trans_2"/>
    <property type="match status" value="1"/>
</dbReference>
<evidence type="ECO:0000313" key="4">
    <source>
        <dbReference type="Proteomes" id="UP000050424"/>
    </source>
</evidence>
<organism evidence="3 4">
    <name type="scientific">Neonectria ditissima</name>
    <dbReference type="NCBI Taxonomy" id="78410"/>
    <lineage>
        <taxon>Eukaryota</taxon>
        <taxon>Fungi</taxon>
        <taxon>Dikarya</taxon>
        <taxon>Ascomycota</taxon>
        <taxon>Pezizomycotina</taxon>
        <taxon>Sordariomycetes</taxon>
        <taxon>Hypocreomycetidae</taxon>
        <taxon>Hypocreales</taxon>
        <taxon>Nectriaceae</taxon>
        <taxon>Neonectria</taxon>
    </lineage>
</organism>
<dbReference type="Proteomes" id="UP000050424">
    <property type="component" value="Unassembled WGS sequence"/>
</dbReference>
<evidence type="ECO:0000256" key="1">
    <source>
        <dbReference type="ARBA" id="ARBA00023242"/>
    </source>
</evidence>
<protein>
    <submittedName>
        <fullName evidence="3">Uncharacterized protein</fullName>
    </submittedName>
</protein>
<keyword evidence="4" id="KW-1185">Reference proteome</keyword>
<dbReference type="EMBL" id="LKCW01000366">
    <property type="protein sequence ID" value="KPM34276.1"/>
    <property type="molecule type" value="Genomic_DNA"/>
</dbReference>
<gene>
    <name evidence="3" type="ORF">AK830_g12296</name>
</gene>